<dbReference type="InterPro" id="IPR042098">
    <property type="entry name" value="TauD-like_sf"/>
</dbReference>
<dbReference type="InterPro" id="IPR051323">
    <property type="entry name" value="AtsK-like"/>
</dbReference>
<dbReference type="GO" id="GO:0005737">
    <property type="term" value="C:cytoplasm"/>
    <property type="evidence" value="ECO:0007669"/>
    <property type="project" value="TreeGrafter"/>
</dbReference>
<dbReference type="SUPFAM" id="SSF51197">
    <property type="entry name" value="Clavaminate synthase-like"/>
    <property type="match status" value="1"/>
</dbReference>
<keyword evidence="3 7" id="KW-0223">Dioxygenase</keyword>
<name>A0A939PAH0_9ACTN</name>
<evidence type="ECO:0000256" key="2">
    <source>
        <dbReference type="ARBA" id="ARBA00022723"/>
    </source>
</evidence>
<dbReference type="InterPro" id="IPR003819">
    <property type="entry name" value="TauD/TfdA-like"/>
</dbReference>
<dbReference type="EMBL" id="JAGEOJ010000002">
    <property type="protein sequence ID" value="MBO2446403.1"/>
    <property type="molecule type" value="Genomic_DNA"/>
</dbReference>
<dbReference type="RefSeq" id="WP_208254011.1">
    <property type="nucleotide sequence ID" value="NZ_JAGEOJ010000002.1"/>
</dbReference>
<sequence>MRLIHLGPRQLTRPHDDFSLFEVRPVTGLIGAEIHGVDLAEPFGDDVAAELRRALREWKVVFFRDQDLTPDRHLEIARLWGEPESNPFFPAGDKVGISRLAKDSQAIGMENIWHSDHSFLAQPARGSVLRAIEAPPHAGDTMWADMAAAYDNLPADVKSRIDGLEAEHDWVASWGLLMNEEQIAELRERLPTVRHPIVKKHPETGRPTLYVNEPFTTRIVGMPEAESEELLEFLRAQARVPEYQVRFRWAPGSVAIWDNWAVQHYAINDYHPQRRVMERVAIAGDGWD</sequence>
<evidence type="ECO:0000259" key="6">
    <source>
        <dbReference type="Pfam" id="PF02668"/>
    </source>
</evidence>
<dbReference type="Gene3D" id="3.60.130.10">
    <property type="entry name" value="Clavaminate synthase-like"/>
    <property type="match status" value="1"/>
</dbReference>
<accession>A0A939PAH0</accession>
<protein>
    <submittedName>
        <fullName evidence="7">TauD/TfdA family dioxygenase</fullName>
    </submittedName>
</protein>
<keyword evidence="4" id="KW-0560">Oxidoreductase</keyword>
<dbReference type="GO" id="GO:0046872">
    <property type="term" value="F:metal ion binding"/>
    <property type="evidence" value="ECO:0007669"/>
    <property type="project" value="UniProtKB-KW"/>
</dbReference>
<keyword evidence="2" id="KW-0479">Metal-binding</keyword>
<evidence type="ECO:0000256" key="4">
    <source>
        <dbReference type="ARBA" id="ARBA00023002"/>
    </source>
</evidence>
<dbReference type="Pfam" id="PF02668">
    <property type="entry name" value="TauD"/>
    <property type="match status" value="1"/>
</dbReference>
<keyword evidence="5" id="KW-0408">Iron</keyword>
<dbReference type="GO" id="GO:0006790">
    <property type="term" value="P:sulfur compound metabolic process"/>
    <property type="evidence" value="ECO:0007669"/>
    <property type="project" value="TreeGrafter"/>
</dbReference>
<dbReference type="AlphaFoldDB" id="A0A939PAH0"/>
<comment type="similarity">
    <text evidence="1">Belongs to the TfdA dioxygenase family.</text>
</comment>
<organism evidence="7 8">
    <name type="scientific">Actinomadura barringtoniae</name>
    <dbReference type="NCBI Taxonomy" id="1427535"/>
    <lineage>
        <taxon>Bacteria</taxon>
        <taxon>Bacillati</taxon>
        <taxon>Actinomycetota</taxon>
        <taxon>Actinomycetes</taxon>
        <taxon>Streptosporangiales</taxon>
        <taxon>Thermomonosporaceae</taxon>
        <taxon>Actinomadura</taxon>
    </lineage>
</organism>
<evidence type="ECO:0000313" key="8">
    <source>
        <dbReference type="Proteomes" id="UP000669179"/>
    </source>
</evidence>
<reference evidence="7" key="1">
    <citation type="submission" date="2021-03" db="EMBL/GenBank/DDBJ databases">
        <authorList>
            <person name="Kanchanasin P."/>
            <person name="Saeng-In P."/>
            <person name="Phongsopitanun W."/>
            <person name="Yuki M."/>
            <person name="Kudo T."/>
            <person name="Ohkuma M."/>
            <person name="Tanasupawat S."/>
        </authorList>
    </citation>
    <scope>NUCLEOTIDE SEQUENCE</scope>
    <source>
        <strain evidence="7">GKU 128</strain>
    </source>
</reference>
<comment type="caution">
    <text evidence="7">The sequence shown here is derived from an EMBL/GenBank/DDBJ whole genome shotgun (WGS) entry which is preliminary data.</text>
</comment>
<evidence type="ECO:0000256" key="1">
    <source>
        <dbReference type="ARBA" id="ARBA00005896"/>
    </source>
</evidence>
<dbReference type="PANTHER" id="PTHR30468:SF1">
    <property type="entry name" value="ALPHA-KETOGLUTARATE-DEPENDENT SULFONATE DIOXYGENASE"/>
    <property type="match status" value="1"/>
</dbReference>
<evidence type="ECO:0000256" key="3">
    <source>
        <dbReference type="ARBA" id="ARBA00022964"/>
    </source>
</evidence>
<keyword evidence="8" id="KW-1185">Reference proteome</keyword>
<evidence type="ECO:0000313" key="7">
    <source>
        <dbReference type="EMBL" id="MBO2446403.1"/>
    </source>
</evidence>
<evidence type="ECO:0000256" key="5">
    <source>
        <dbReference type="ARBA" id="ARBA00023004"/>
    </source>
</evidence>
<feature type="domain" description="TauD/TfdA-like" evidence="6">
    <location>
        <begin position="22"/>
        <end position="280"/>
    </location>
</feature>
<dbReference type="GO" id="GO:0000908">
    <property type="term" value="F:taurine dioxygenase activity"/>
    <property type="evidence" value="ECO:0007669"/>
    <property type="project" value="TreeGrafter"/>
</dbReference>
<gene>
    <name evidence="7" type="ORF">J4573_04835</name>
</gene>
<proteinExistence type="inferred from homology"/>
<dbReference type="PANTHER" id="PTHR30468">
    <property type="entry name" value="ALPHA-KETOGLUTARATE-DEPENDENT SULFONATE DIOXYGENASE"/>
    <property type="match status" value="1"/>
</dbReference>
<dbReference type="Proteomes" id="UP000669179">
    <property type="component" value="Unassembled WGS sequence"/>
</dbReference>